<dbReference type="Gene3D" id="3.40.720.10">
    <property type="entry name" value="Alkaline Phosphatase, subunit A"/>
    <property type="match status" value="1"/>
</dbReference>
<comment type="caution">
    <text evidence="1">The sequence shown here is derived from an EMBL/GenBank/DDBJ whole genome shotgun (WGS) entry which is preliminary data.</text>
</comment>
<protein>
    <submittedName>
        <fullName evidence="1">Uncharacterized protein</fullName>
    </submittedName>
</protein>
<keyword evidence="2" id="KW-1185">Reference proteome</keyword>
<name>A0A9W7B0Y3_9STRA</name>
<dbReference type="AlphaFoldDB" id="A0A9W7B0Y3"/>
<gene>
    <name evidence="1" type="ORF">TrST_g4557</name>
</gene>
<dbReference type="InterPro" id="IPR017850">
    <property type="entry name" value="Alkaline_phosphatase_core_sf"/>
</dbReference>
<dbReference type="Proteomes" id="UP001165085">
    <property type="component" value="Unassembled WGS sequence"/>
</dbReference>
<accession>A0A9W7B0Y3</accession>
<evidence type="ECO:0000313" key="2">
    <source>
        <dbReference type="Proteomes" id="UP001165085"/>
    </source>
</evidence>
<organism evidence="1 2">
    <name type="scientific">Triparma strigata</name>
    <dbReference type="NCBI Taxonomy" id="1606541"/>
    <lineage>
        <taxon>Eukaryota</taxon>
        <taxon>Sar</taxon>
        <taxon>Stramenopiles</taxon>
        <taxon>Ochrophyta</taxon>
        <taxon>Bolidophyceae</taxon>
        <taxon>Parmales</taxon>
        <taxon>Triparmaceae</taxon>
        <taxon>Triparma</taxon>
    </lineage>
</organism>
<dbReference type="EMBL" id="BRXY01000235">
    <property type="protein sequence ID" value="GMH79515.1"/>
    <property type="molecule type" value="Genomic_DNA"/>
</dbReference>
<proteinExistence type="predicted"/>
<reference evidence="2" key="1">
    <citation type="journal article" date="2023" name="Commun. Biol.">
        <title>Genome analysis of Parmales, the sister group of diatoms, reveals the evolutionary specialization of diatoms from phago-mixotrophs to photoautotrophs.</title>
        <authorList>
            <person name="Ban H."/>
            <person name="Sato S."/>
            <person name="Yoshikawa S."/>
            <person name="Yamada K."/>
            <person name="Nakamura Y."/>
            <person name="Ichinomiya M."/>
            <person name="Sato N."/>
            <person name="Blanc-Mathieu R."/>
            <person name="Endo H."/>
            <person name="Kuwata A."/>
            <person name="Ogata H."/>
        </authorList>
    </citation>
    <scope>NUCLEOTIDE SEQUENCE [LARGE SCALE GENOMIC DNA]</scope>
    <source>
        <strain evidence="2">NIES 3701</strain>
    </source>
</reference>
<evidence type="ECO:0000313" key="1">
    <source>
        <dbReference type="EMBL" id="GMH79515.1"/>
    </source>
</evidence>
<dbReference type="OrthoDB" id="10003291at2759"/>
<dbReference type="SUPFAM" id="SSF53649">
    <property type="entry name" value="Alkaline phosphatase-like"/>
    <property type="match status" value="1"/>
</dbReference>
<sequence length="378" mass="41140">MDPGGFVCSECKPSGPLVATTKRRKCVVIGIDGCRPDALLLASNTFLAPLLRLKGSGISYTFNSTIAGKLPVSYPSWAETFCGTINHGVENNANQQPPKSRNILSSIKGIGLTTSLYMAGWFGFRNVMGNATSRCDTFKSGGESSDLAACSDSVDFLKVYGYDKNYDNDDLVTFKGDEELQNDFIQKLNGSEIEDATLLYLYNCDRVGHRDGFGLDNENYLTSCTEIIDVRVSEIFNAVLAREARLGTEEWLIVVCTDHGGTSRLNMTSSEDRFDETDGGNAFGQRDCEGVHGLPGVKQHRNTFLLIRAPKYIDRGGEIIVDEDTDVGVTNIDVCKTMQQWFGIAKDGDCGGVARGIGGRRARIEGGCVCCNRKTCVS</sequence>